<feature type="domain" description="Response regulatory" evidence="11">
    <location>
        <begin position="778"/>
        <end position="891"/>
    </location>
</feature>
<dbReference type="eggNOG" id="COG0745">
    <property type="taxonomic scope" value="Bacteria"/>
</dbReference>
<organism evidence="12 13">
    <name type="scientific">Stutzerimonas stutzeri KOS6</name>
    <dbReference type="NCBI Taxonomy" id="1218352"/>
    <lineage>
        <taxon>Bacteria</taxon>
        <taxon>Pseudomonadati</taxon>
        <taxon>Pseudomonadota</taxon>
        <taxon>Gammaproteobacteria</taxon>
        <taxon>Pseudomonadales</taxon>
        <taxon>Pseudomonadaceae</taxon>
        <taxon>Stutzerimonas</taxon>
    </lineage>
</organism>
<evidence type="ECO:0000259" key="11">
    <source>
        <dbReference type="PROSITE" id="PS50110"/>
    </source>
</evidence>
<dbReference type="OrthoDB" id="9810730at2"/>
<dbReference type="InterPro" id="IPR007891">
    <property type="entry name" value="CHASE3"/>
</dbReference>
<feature type="modified residue" description="4-aspartylphosphate" evidence="7">
    <location>
        <position position="1096"/>
    </location>
</feature>
<dbReference type="CDD" id="cd19410">
    <property type="entry name" value="HK9-like_sensor"/>
    <property type="match status" value="1"/>
</dbReference>
<dbReference type="Proteomes" id="UP000026923">
    <property type="component" value="Unassembled WGS sequence"/>
</dbReference>
<dbReference type="HOGENOM" id="CLU_000445_127_1_6"/>
<dbReference type="Pfam" id="PF05227">
    <property type="entry name" value="CHASE3"/>
    <property type="match status" value="1"/>
</dbReference>
<dbReference type="SMART" id="SM00388">
    <property type="entry name" value="HisKA"/>
    <property type="match status" value="1"/>
</dbReference>
<reference evidence="12 13" key="1">
    <citation type="journal article" date="2013" name="Genome Announc.">
        <title>Draft Genome of the Nitrogen-Fixing Bacterium Pseudomonas stutzeri Strain KOS6 Isolated from Industrial Hydrocarbon Sludge.</title>
        <authorList>
            <person name="Grigoryeva T.V."/>
            <person name="Laikov A.V."/>
            <person name="Naumova R.P."/>
            <person name="Manolov A.I."/>
            <person name="Larin A.K."/>
            <person name="Karpova I.Y."/>
            <person name="Semashko T.A."/>
            <person name="Alexeev D.G."/>
            <person name="Kostryukova E.S."/>
            <person name="Muller R."/>
            <person name="Govorun V.M."/>
        </authorList>
    </citation>
    <scope>NUCLEOTIDE SEQUENCE [LARGE SCALE GENOMIC DNA]</scope>
    <source>
        <strain evidence="12 13">KOS6</strain>
    </source>
</reference>
<dbReference type="EC" id="2.7.13.3" evidence="2"/>
<dbReference type="SMART" id="SM00448">
    <property type="entry name" value="REC"/>
    <property type="match status" value="3"/>
</dbReference>
<dbReference type="eggNOG" id="COG4251">
    <property type="taxonomic scope" value="Bacteria"/>
</dbReference>
<evidence type="ECO:0000313" key="13">
    <source>
        <dbReference type="Proteomes" id="UP000026923"/>
    </source>
</evidence>
<dbReference type="SUPFAM" id="SSF55874">
    <property type="entry name" value="ATPase domain of HSP90 chaperone/DNA topoisomerase II/histidine kinase"/>
    <property type="match status" value="1"/>
</dbReference>
<dbReference type="AlphaFoldDB" id="A0A061JR59"/>
<keyword evidence="3 7" id="KW-0597">Phosphoprotein</keyword>
<dbReference type="EMBL" id="AMCZ02000005">
    <property type="protein sequence ID" value="EWC42226.1"/>
    <property type="molecule type" value="Genomic_DNA"/>
</dbReference>
<dbReference type="InterPro" id="IPR001789">
    <property type="entry name" value="Sig_transdc_resp-reg_receiver"/>
</dbReference>
<dbReference type="InterPro" id="IPR011006">
    <property type="entry name" value="CheY-like_superfamily"/>
</dbReference>
<dbReference type="InterPro" id="IPR003661">
    <property type="entry name" value="HisK_dim/P_dom"/>
</dbReference>
<dbReference type="InterPro" id="IPR004358">
    <property type="entry name" value="Sig_transdc_His_kin-like_C"/>
</dbReference>
<feature type="modified residue" description="4-aspartylphosphate" evidence="7">
    <location>
        <position position="827"/>
    </location>
</feature>
<dbReference type="CDD" id="cd16922">
    <property type="entry name" value="HATPase_EvgS-ArcB-TorS-like"/>
    <property type="match status" value="1"/>
</dbReference>
<comment type="catalytic activity">
    <reaction evidence="1">
        <text>ATP + protein L-histidine = ADP + protein N-phospho-L-histidine.</text>
        <dbReference type="EC" id="2.7.13.3"/>
    </reaction>
</comment>
<dbReference type="InterPro" id="IPR005467">
    <property type="entry name" value="His_kinase_dom"/>
</dbReference>
<dbReference type="Gene3D" id="3.30.450.40">
    <property type="match status" value="1"/>
</dbReference>
<feature type="transmembrane region" description="Helical" evidence="9">
    <location>
        <begin position="181"/>
        <end position="204"/>
    </location>
</feature>
<dbReference type="Pfam" id="PF02518">
    <property type="entry name" value="HATPase_c"/>
    <property type="match status" value="1"/>
</dbReference>
<dbReference type="SUPFAM" id="SSF55781">
    <property type="entry name" value="GAF domain-like"/>
    <property type="match status" value="1"/>
</dbReference>
<feature type="transmembrane region" description="Helical" evidence="9">
    <location>
        <begin position="20"/>
        <end position="41"/>
    </location>
</feature>
<dbReference type="GO" id="GO:0000155">
    <property type="term" value="F:phosphorelay sensor kinase activity"/>
    <property type="evidence" value="ECO:0007669"/>
    <property type="project" value="InterPro"/>
</dbReference>
<evidence type="ECO:0000259" key="10">
    <source>
        <dbReference type="PROSITE" id="PS50109"/>
    </source>
</evidence>
<feature type="domain" description="Response regulatory" evidence="11">
    <location>
        <begin position="1046"/>
        <end position="1163"/>
    </location>
</feature>
<proteinExistence type="predicted"/>
<dbReference type="PANTHER" id="PTHR45339:SF1">
    <property type="entry name" value="HYBRID SIGNAL TRANSDUCTION HISTIDINE KINASE J"/>
    <property type="match status" value="1"/>
</dbReference>
<keyword evidence="9" id="KW-1133">Transmembrane helix</keyword>
<dbReference type="SMART" id="SM00387">
    <property type="entry name" value="HATPase_c"/>
    <property type="match status" value="1"/>
</dbReference>
<feature type="modified residue" description="4-aspartylphosphate" evidence="7">
    <location>
        <position position="949"/>
    </location>
</feature>
<dbReference type="InterPro" id="IPR036890">
    <property type="entry name" value="HATPase_C_sf"/>
</dbReference>
<dbReference type="CDD" id="cd17546">
    <property type="entry name" value="REC_hyHK_CKI1_RcsC-like"/>
    <property type="match status" value="1"/>
</dbReference>
<feature type="domain" description="Response regulatory" evidence="11">
    <location>
        <begin position="900"/>
        <end position="1016"/>
    </location>
</feature>
<feature type="domain" description="Histidine kinase" evidence="10">
    <location>
        <begin position="498"/>
        <end position="718"/>
    </location>
</feature>
<dbReference type="CDD" id="cd00082">
    <property type="entry name" value="HisKA"/>
    <property type="match status" value="1"/>
</dbReference>
<evidence type="ECO:0000256" key="6">
    <source>
        <dbReference type="ARBA" id="ARBA00023012"/>
    </source>
</evidence>
<dbReference type="CDD" id="cd00156">
    <property type="entry name" value="REC"/>
    <property type="match status" value="1"/>
</dbReference>
<dbReference type="SMART" id="SM00065">
    <property type="entry name" value="GAF"/>
    <property type="match status" value="1"/>
</dbReference>
<evidence type="ECO:0000256" key="3">
    <source>
        <dbReference type="ARBA" id="ARBA00022553"/>
    </source>
</evidence>
<dbReference type="Gene3D" id="3.30.565.10">
    <property type="entry name" value="Histidine kinase-like ATPase, C-terminal domain"/>
    <property type="match status" value="1"/>
</dbReference>
<dbReference type="Pfam" id="PF00512">
    <property type="entry name" value="HisKA"/>
    <property type="match status" value="1"/>
</dbReference>
<evidence type="ECO:0000256" key="1">
    <source>
        <dbReference type="ARBA" id="ARBA00000085"/>
    </source>
</evidence>
<dbReference type="PROSITE" id="PS50109">
    <property type="entry name" value="HIS_KIN"/>
    <property type="match status" value="1"/>
</dbReference>
<evidence type="ECO:0000256" key="2">
    <source>
        <dbReference type="ARBA" id="ARBA00012438"/>
    </source>
</evidence>
<evidence type="ECO:0000256" key="4">
    <source>
        <dbReference type="ARBA" id="ARBA00022679"/>
    </source>
</evidence>
<dbReference type="InterPro" id="IPR029016">
    <property type="entry name" value="GAF-like_dom_sf"/>
</dbReference>
<evidence type="ECO:0000256" key="8">
    <source>
        <dbReference type="SAM" id="MobiDB-lite"/>
    </source>
</evidence>
<dbReference type="InterPro" id="IPR003018">
    <property type="entry name" value="GAF"/>
</dbReference>
<keyword evidence="5" id="KW-0418">Kinase</keyword>
<protein>
    <recommendedName>
        <fullName evidence="2">histidine kinase</fullName>
        <ecNumber evidence="2">2.7.13.3</ecNumber>
    </recommendedName>
</protein>
<keyword evidence="6" id="KW-0902">Two-component regulatory system</keyword>
<dbReference type="RefSeq" id="WP_024161841.1">
    <property type="nucleotide sequence ID" value="NZ_KK020676.1"/>
</dbReference>
<dbReference type="PROSITE" id="PS50110">
    <property type="entry name" value="RESPONSE_REGULATORY"/>
    <property type="match status" value="3"/>
</dbReference>
<dbReference type="SUPFAM" id="SSF52172">
    <property type="entry name" value="CheY-like"/>
    <property type="match status" value="3"/>
</dbReference>
<dbReference type="Pfam" id="PF00072">
    <property type="entry name" value="Response_reg"/>
    <property type="match status" value="3"/>
</dbReference>
<keyword evidence="9" id="KW-0812">Transmembrane</keyword>
<dbReference type="Gene3D" id="3.40.50.2300">
    <property type="match status" value="3"/>
</dbReference>
<dbReference type="SUPFAM" id="SSF47384">
    <property type="entry name" value="Homodimeric domain of signal transducing histidine kinase"/>
    <property type="match status" value="1"/>
</dbReference>
<dbReference type="InterPro" id="IPR036097">
    <property type="entry name" value="HisK_dim/P_sf"/>
</dbReference>
<dbReference type="Pfam" id="PF13185">
    <property type="entry name" value="GAF_2"/>
    <property type="match status" value="1"/>
</dbReference>
<evidence type="ECO:0000256" key="5">
    <source>
        <dbReference type="ARBA" id="ARBA00022777"/>
    </source>
</evidence>
<name>A0A061JR59_STUST</name>
<comment type="caution">
    <text evidence="12">The sequence shown here is derived from an EMBL/GenBank/DDBJ whole genome shotgun (WGS) entry which is preliminary data.</text>
</comment>
<gene>
    <name evidence="12" type="ORF">B597_006235</name>
</gene>
<keyword evidence="4" id="KW-0808">Transferase</keyword>
<dbReference type="FunFam" id="3.30.565.10:FF:000010">
    <property type="entry name" value="Sensor histidine kinase RcsC"/>
    <property type="match status" value="1"/>
</dbReference>
<dbReference type="PRINTS" id="PR00344">
    <property type="entry name" value="BCTRLSENSOR"/>
</dbReference>
<dbReference type="InterPro" id="IPR003594">
    <property type="entry name" value="HATPase_dom"/>
</dbReference>
<keyword evidence="9" id="KW-0472">Membrane</keyword>
<feature type="region of interest" description="Disordered" evidence="8">
    <location>
        <begin position="419"/>
        <end position="449"/>
    </location>
</feature>
<sequence>MSESFIDQNNFRRILNRNVAVPLGFGFLSAFFFSAIVYYLISVSHWVDQSVKGVAYAHEAQKMLNDIESSMRGYLIAGEARFLEPYQRELPLFEKQLQLMRDYSADDPEQLERVERTAMQHAQWLNFAEQVIAQRGQGLSIVEDVQSKRGLELKEDQRRLLNDFIARERQLRAERTETSEVITTVLIGGFLLFSLVVSGLLVYLGRRDLTYLSQTYSESLRKQQVHAEALEQQAWYRTGQSQLSDAIIGEQALSALGQAVLTFLARYIDAAVGALYVMQDGKLQRVAEYAYDPEHIQSGRSLDVGSGLVGQAALERRVMALEDLPANYLKVSSALGDTTPRSVLIVPVEDSGLLNGVIELGFLRPLREQDSELLRRIVPSIGSAIEAARYRQRLQRVLAETQQLNEELQVQQEELRAANEELEEQSNALRESQAHLEEQQAELEQTNEQLAEQTNTLARQRDEMDEKNQRLNEAQLMLEQRADELQRASRYKSEFLANMSHELRTPLNSSLILAKLLADNPEDNLSDDQVQFARSIYSAGNDLLNLINDILDISKVEAGKLEVHAEVTVLSRLVGGMKSLFLPQAMERSLQFSVELADDLPASLFTDCQRLEQILKNLLANAFKFTEKGSVILHVERRGEDQLAFAVRDTGIGIAHEQQQAIFEAFRQADGTTNRRYGGTGLGLSISRELARLLGGRIEVQSTPGAGSTFTLVLPENYTAVQTVTPVAAQPVAAAPAAAVMPAITAERSTERDLLHRAAAPVPRWPDDRDNLPFKERCILVIEDEPQFARILHDLAHELQYSCLLAQNADDGFDTAAQYKPDAILLDMRLPDHSGLTVLERLKENPATRHIPVHVVSVEDRREAALQMGAVGYAMKPASRDELKEVFGRLEAKLAQKVKRILLVEDDARQRESVSRLIEDVDVEITAVEFGEQALELLRDTVFDCMIIDLKLPDMDGSELLERMAKEDICSFPPVIVYTGRNLTRDEEAALLKYSRSIIIKGARSPERLLDEVTLFLHKVESDMPPERQKMLKSARSREKAFEGRKILVVDDDVRNVFALTSALEQKGALVEIARNGLEAIDKLQHDVDIDLVLMDIMMPEMDGFTAIQEIRRESRFAKLPIIAVTAKAMRDDQERCLRAGANDYLAKPIDLDRLFSLIRVWLPKVELL</sequence>
<dbReference type="Gene3D" id="1.10.287.130">
    <property type="match status" value="1"/>
</dbReference>
<dbReference type="PANTHER" id="PTHR45339">
    <property type="entry name" value="HYBRID SIGNAL TRANSDUCTION HISTIDINE KINASE J"/>
    <property type="match status" value="1"/>
</dbReference>
<evidence type="ECO:0000256" key="7">
    <source>
        <dbReference type="PROSITE-ProRule" id="PRU00169"/>
    </source>
</evidence>
<accession>A0A061JR59</accession>
<evidence type="ECO:0000256" key="9">
    <source>
        <dbReference type="SAM" id="Phobius"/>
    </source>
</evidence>
<evidence type="ECO:0000313" key="12">
    <source>
        <dbReference type="EMBL" id="EWC42226.1"/>
    </source>
</evidence>